<dbReference type="RefSeq" id="WP_105542940.1">
    <property type="nucleotide sequence ID" value="NZ_JBBGZH010000001.1"/>
</dbReference>
<evidence type="ECO:0000313" key="2">
    <source>
        <dbReference type="Proteomes" id="UP001375812"/>
    </source>
</evidence>
<protein>
    <submittedName>
        <fullName evidence="1">Uncharacterized protein</fullName>
    </submittedName>
</protein>
<gene>
    <name evidence="1" type="ORF">WH297_12930</name>
</gene>
<keyword evidence="2" id="KW-1185">Reference proteome</keyword>
<sequence>MSIESPSYEQMNQALDLISEIAEKAAASDGIPSEVDQALDKIISLARYKSNVSGAKLTPRT</sequence>
<name>A0ABU8PEF3_9HYPH</name>
<reference evidence="1 2" key="1">
    <citation type="submission" date="2023-12" db="EMBL/GenBank/DDBJ databases">
        <title>Gut-associated functions are favored during microbiome assembly across C. elegans life.</title>
        <authorList>
            <person name="Zimmermann J."/>
        </authorList>
    </citation>
    <scope>NUCLEOTIDE SEQUENCE [LARGE SCALE GENOMIC DNA]</scope>
    <source>
        <strain evidence="1 2">MYb71</strain>
    </source>
</reference>
<proteinExistence type="predicted"/>
<dbReference type="EMBL" id="JBBGZH010000001">
    <property type="protein sequence ID" value="MEJ5020630.1"/>
    <property type="molecule type" value="Genomic_DNA"/>
</dbReference>
<evidence type="ECO:0000313" key="1">
    <source>
        <dbReference type="EMBL" id="MEJ5020630.1"/>
    </source>
</evidence>
<dbReference type="Proteomes" id="UP001375812">
    <property type="component" value="Unassembled WGS sequence"/>
</dbReference>
<comment type="caution">
    <text evidence="1">The sequence shown here is derived from an EMBL/GenBank/DDBJ whole genome shotgun (WGS) entry which is preliminary data.</text>
</comment>
<organism evidence="1 2">
    <name type="scientific">Ochrobactrum vermis</name>
    <dbReference type="NCBI Taxonomy" id="1827297"/>
    <lineage>
        <taxon>Bacteria</taxon>
        <taxon>Pseudomonadati</taxon>
        <taxon>Pseudomonadota</taxon>
        <taxon>Alphaproteobacteria</taxon>
        <taxon>Hyphomicrobiales</taxon>
        <taxon>Brucellaceae</taxon>
        <taxon>Brucella/Ochrobactrum group</taxon>
        <taxon>Ochrobactrum</taxon>
    </lineage>
</organism>
<accession>A0ABU8PEF3</accession>